<reference evidence="2 3" key="1">
    <citation type="submission" date="2014-06" db="EMBL/GenBank/DDBJ databases">
        <authorList>
            <person name="Swart Estienne"/>
        </authorList>
    </citation>
    <scope>NUCLEOTIDE SEQUENCE [LARGE SCALE GENOMIC DNA]</scope>
    <source>
        <strain evidence="2 3">130c</strain>
    </source>
</reference>
<feature type="compositionally biased region" description="Low complexity" evidence="1">
    <location>
        <begin position="344"/>
        <end position="357"/>
    </location>
</feature>
<dbReference type="InParanoid" id="A0A077ZSX4"/>
<keyword evidence="3" id="KW-1185">Reference proteome</keyword>
<proteinExistence type="predicted"/>
<dbReference type="AlphaFoldDB" id="A0A077ZSX4"/>
<evidence type="ECO:0000256" key="1">
    <source>
        <dbReference type="SAM" id="MobiDB-lite"/>
    </source>
</evidence>
<evidence type="ECO:0000313" key="2">
    <source>
        <dbReference type="EMBL" id="CDW71571.1"/>
    </source>
</evidence>
<feature type="region of interest" description="Disordered" evidence="1">
    <location>
        <begin position="326"/>
        <end position="365"/>
    </location>
</feature>
<feature type="region of interest" description="Disordered" evidence="1">
    <location>
        <begin position="1"/>
        <end position="25"/>
    </location>
</feature>
<sequence length="539" mass="59865">MKRAIKQNQKIQQVSKIPPKTTFPQTESKLGFIQNSSIQSANSQKSGLVSGQTAYKRVLNDSKLLGSNNITPNHLNSSNQIKNIPHQQSLNQSNKQQSGGSNLNRSGISSNVKNDLRAKYGKKDKKITDLSEILGQDSDHIPLREIEVQIELSNHSQTVIQTPFSNNISMLNKKDNSPISLRYASRDLNLSPKDAAVLAEQQMLLRSGNSASPDNKTVIESIIVNAKSSSAKQSKKTSPLSSGKPSPILKTVSKQNKKIYSSGKLMRNSLGFIDVEEEDSDAQNQENGLDGRLVFNDISIKENSNIILNSNKKHHNTALKFEKLNAKPQQVHQNSQGKKNQARSGNQNNQQSSQSGQTKRKSPSVGEIEGCANLYSLKISDITDALNEFTQHEEAINKSFKESPIDFKQSERGCHGAGDNEFQTLILNQTNATSSGIYSHDFSLIKASPGTSERNSFGANESVKSINTIQPPSFAFTRKVEVIDQLKKSILVEGRVLWEVMWKEAGKVTFESEEALKQKHGFQFEQQKQKYLQSREQKQ</sequence>
<dbReference type="Proteomes" id="UP000039865">
    <property type="component" value="Unassembled WGS sequence"/>
</dbReference>
<feature type="region of interest" description="Disordered" evidence="1">
    <location>
        <begin position="88"/>
        <end position="117"/>
    </location>
</feature>
<accession>A0A077ZSX4</accession>
<feature type="compositionally biased region" description="Polar residues" evidence="1">
    <location>
        <begin position="327"/>
        <end position="343"/>
    </location>
</feature>
<feature type="compositionally biased region" description="Polar residues" evidence="1">
    <location>
        <begin position="1"/>
        <end position="15"/>
    </location>
</feature>
<gene>
    <name evidence="2" type="primary">Contig13748.g14672</name>
    <name evidence="2" type="ORF">STYLEM_518</name>
</gene>
<evidence type="ECO:0000313" key="3">
    <source>
        <dbReference type="Proteomes" id="UP000039865"/>
    </source>
</evidence>
<name>A0A077ZSX4_STYLE</name>
<feature type="compositionally biased region" description="Low complexity" evidence="1">
    <location>
        <begin position="88"/>
        <end position="104"/>
    </location>
</feature>
<feature type="region of interest" description="Disordered" evidence="1">
    <location>
        <begin position="230"/>
        <end position="255"/>
    </location>
</feature>
<dbReference type="EMBL" id="CCKQ01000495">
    <property type="protein sequence ID" value="CDW71571.1"/>
    <property type="molecule type" value="Genomic_DNA"/>
</dbReference>
<organism evidence="2 3">
    <name type="scientific">Stylonychia lemnae</name>
    <name type="common">Ciliate</name>
    <dbReference type="NCBI Taxonomy" id="5949"/>
    <lineage>
        <taxon>Eukaryota</taxon>
        <taxon>Sar</taxon>
        <taxon>Alveolata</taxon>
        <taxon>Ciliophora</taxon>
        <taxon>Intramacronucleata</taxon>
        <taxon>Spirotrichea</taxon>
        <taxon>Stichotrichia</taxon>
        <taxon>Sporadotrichida</taxon>
        <taxon>Oxytrichidae</taxon>
        <taxon>Stylonychinae</taxon>
        <taxon>Stylonychia</taxon>
    </lineage>
</organism>
<protein>
    <submittedName>
        <fullName evidence="2">Uncharacterized protein</fullName>
    </submittedName>
</protein>